<protein>
    <recommendedName>
        <fullName evidence="3">F-actin-capping protein subunit alpha</fullName>
    </recommendedName>
</protein>
<accession>A0A8C2LRW6</accession>
<evidence type="ECO:0000313" key="4">
    <source>
        <dbReference type="Ensembl" id="ENSCGRP00001007612.1"/>
    </source>
</evidence>
<dbReference type="Gene3D" id="3.30.1140.60">
    <property type="entry name" value="F-actin capping protein, alpha subunit"/>
    <property type="match status" value="1"/>
</dbReference>
<dbReference type="AlphaFoldDB" id="A0A8C2LRW6"/>
<dbReference type="GO" id="GO:0008290">
    <property type="term" value="C:F-actin capping protein complex"/>
    <property type="evidence" value="ECO:0007669"/>
    <property type="project" value="UniProtKB-UniRule"/>
</dbReference>
<dbReference type="InterPro" id="IPR042489">
    <property type="entry name" value="CapZ_alpha_1"/>
</dbReference>
<dbReference type="Proteomes" id="UP000694386">
    <property type="component" value="Unplaced"/>
</dbReference>
<dbReference type="SUPFAM" id="SSF90096">
    <property type="entry name" value="Subunits of heterodimeric actin filament capping protein Capz"/>
    <property type="match status" value="1"/>
</dbReference>
<dbReference type="Gene3D" id="3.90.1150.210">
    <property type="entry name" value="F-actin capping protein, beta subunit"/>
    <property type="match status" value="1"/>
</dbReference>
<comment type="function">
    <text evidence="3">F-actin-capping proteins bind in a Ca(2+)-independent manner to the fast growing ends of actin filaments (barbed end) thereby blocking the exchange of subunits at these ends. Unlike other capping proteins (such as gelsolin and severin), these proteins do not sever actin filaments.</text>
</comment>
<comment type="subunit">
    <text evidence="3">Heterodimer of an alpha and a beta subunit.</text>
</comment>
<name>A0A8C2LRW6_CRIGR</name>
<comment type="similarity">
    <text evidence="3">Belongs to the F-actin-capping protein alpha subunit family.</text>
</comment>
<dbReference type="GO" id="GO:0051015">
    <property type="term" value="F:actin filament binding"/>
    <property type="evidence" value="ECO:0007669"/>
    <property type="project" value="TreeGrafter"/>
</dbReference>
<dbReference type="InterPro" id="IPR037282">
    <property type="entry name" value="CapZ_alpha/beta"/>
</dbReference>
<evidence type="ECO:0000256" key="3">
    <source>
        <dbReference type="RuleBase" id="RU365077"/>
    </source>
</evidence>
<dbReference type="GO" id="GO:0030036">
    <property type="term" value="P:actin cytoskeleton organization"/>
    <property type="evidence" value="ECO:0007669"/>
    <property type="project" value="TreeGrafter"/>
</dbReference>
<sequence>WPTSRIKKFQEVLIDIRLLINYDNVLRKGLAWAIVLVTENGALGDNRFLDPRNKISFKFNYLLKETHDPQPKIIDGGLDSLRESCDWALRAYIKQYYSTGNSTVYTKTIHGQKTIIACIESHQFQPQNFWNGCGQSERKFTITLPKAQVVGVLKAYVHYYKNHNVQLISCKYIQEAFVKITESTETGYKAAINKNYPEMSHTTFEGLAQESSITCIIIDWNKLLSYKISKELKQV</sequence>
<evidence type="ECO:0000256" key="2">
    <source>
        <dbReference type="ARBA" id="ARBA00023203"/>
    </source>
</evidence>
<dbReference type="PANTHER" id="PTHR10653">
    <property type="entry name" value="F-ACTIN-CAPPING PROTEIN SUBUNIT ALPHA"/>
    <property type="match status" value="1"/>
</dbReference>
<dbReference type="InterPro" id="IPR042276">
    <property type="entry name" value="CapZ_alpha/beta_2"/>
</dbReference>
<dbReference type="GO" id="GO:0051016">
    <property type="term" value="P:barbed-end actin filament capping"/>
    <property type="evidence" value="ECO:0007669"/>
    <property type="project" value="UniProtKB-UniRule"/>
</dbReference>
<dbReference type="InterPro" id="IPR002189">
    <property type="entry name" value="CapZ_alpha"/>
</dbReference>
<dbReference type="GO" id="GO:0030863">
    <property type="term" value="C:cortical cytoskeleton"/>
    <property type="evidence" value="ECO:0007669"/>
    <property type="project" value="TreeGrafter"/>
</dbReference>
<reference evidence="4" key="2">
    <citation type="submission" date="2025-09" db="UniProtKB">
        <authorList>
            <consortium name="Ensembl"/>
        </authorList>
    </citation>
    <scope>IDENTIFICATION</scope>
</reference>
<organism evidence="4 5">
    <name type="scientific">Cricetulus griseus</name>
    <name type="common">Chinese hamster</name>
    <name type="synonym">Cricetulus barabensis griseus</name>
    <dbReference type="NCBI Taxonomy" id="10029"/>
    <lineage>
        <taxon>Eukaryota</taxon>
        <taxon>Metazoa</taxon>
        <taxon>Chordata</taxon>
        <taxon>Craniata</taxon>
        <taxon>Vertebrata</taxon>
        <taxon>Euteleostomi</taxon>
        <taxon>Mammalia</taxon>
        <taxon>Eutheria</taxon>
        <taxon>Euarchontoglires</taxon>
        <taxon>Glires</taxon>
        <taxon>Rodentia</taxon>
        <taxon>Myomorpha</taxon>
        <taxon>Muroidea</taxon>
        <taxon>Cricetidae</taxon>
        <taxon>Cricetinae</taxon>
        <taxon>Cricetulus</taxon>
    </lineage>
</organism>
<keyword evidence="2 3" id="KW-0009">Actin-binding</keyword>
<evidence type="ECO:0000313" key="5">
    <source>
        <dbReference type="Proteomes" id="UP000694386"/>
    </source>
</evidence>
<dbReference type="PANTHER" id="PTHR10653:SF4">
    <property type="entry name" value="F-ACTIN-CAPPING PROTEIN SUBUNIT ALPHA"/>
    <property type="match status" value="1"/>
</dbReference>
<keyword evidence="1 3" id="KW-0117">Actin capping</keyword>
<dbReference type="Ensembl" id="ENSCGRT00001011668.1">
    <property type="protein sequence ID" value="ENSCGRP00001007612.1"/>
    <property type="gene ID" value="ENSCGRG00001010008.1"/>
</dbReference>
<reference evidence="4" key="1">
    <citation type="submission" date="2025-08" db="UniProtKB">
        <authorList>
            <consortium name="Ensembl"/>
        </authorList>
    </citation>
    <scope>IDENTIFICATION</scope>
</reference>
<proteinExistence type="inferred from homology"/>
<evidence type="ECO:0000256" key="1">
    <source>
        <dbReference type="ARBA" id="ARBA00022467"/>
    </source>
</evidence>
<dbReference type="Pfam" id="PF01267">
    <property type="entry name" value="F-actin_cap_A"/>
    <property type="match status" value="1"/>
</dbReference>